<dbReference type="InParanoid" id="A0A167LXP2"/>
<dbReference type="GO" id="GO:0006511">
    <property type="term" value="P:ubiquitin-dependent protein catabolic process"/>
    <property type="evidence" value="ECO:0007669"/>
    <property type="project" value="TreeGrafter"/>
</dbReference>
<feature type="region of interest" description="Disordered" evidence="8">
    <location>
        <begin position="141"/>
        <end position="196"/>
    </location>
</feature>
<dbReference type="SUPFAM" id="SSF48371">
    <property type="entry name" value="ARM repeat"/>
    <property type="match status" value="1"/>
</dbReference>
<proteinExistence type="inferred from homology"/>
<dbReference type="InterPro" id="IPR002893">
    <property type="entry name" value="Znf_MYND"/>
</dbReference>
<dbReference type="OrthoDB" id="5594178at2759"/>
<accession>A0A167LXP2</accession>
<evidence type="ECO:0000256" key="2">
    <source>
        <dbReference type="ARBA" id="ARBA00010655"/>
    </source>
</evidence>
<protein>
    <recommendedName>
        <fullName evidence="9">MYND-type domain-containing protein</fullName>
    </recommendedName>
</protein>
<dbReference type="InterPro" id="IPR016024">
    <property type="entry name" value="ARM-type_fold"/>
</dbReference>
<dbReference type="AlphaFoldDB" id="A0A167LXP2"/>
<keyword evidence="6" id="KW-0862">Zinc</keyword>
<dbReference type="GO" id="GO:1990304">
    <property type="term" value="C:MUB1-RAD6-UBR2 ubiquitin ligase complex"/>
    <property type="evidence" value="ECO:0007669"/>
    <property type="project" value="TreeGrafter"/>
</dbReference>
<evidence type="ECO:0000259" key="9">
    <source>
        <dbReference type="PROSITE" id="PS50865"/>
    </source>
</evidence>
<feature type="domain" description="MYND-type" evidence="9">
    <location>
        <begin position="341"/>
        <end position="383"/>
    </location>
</feature>
<evidence type="ECO:0000256" key="4">
    <source>
        <dbReference type="ARBA" id="ARBA00022723"/>
    </source>
</evidence>
<dbReference type="Gene3D" id="1.25.10.10">
    <property type="entry name" value="Leucine-rich Repeat Variant"/>
    <property type="match status" value="1"/>
</dbReference>
<keyword evidence="3" id="KW-0963">Cytoplasm</keyword>
<feature type="compositionally biased region" description="Polar residues" evidence="8">
    <location>
        <begin position="455"/>
        <end position="490"/>
    </location>
</feature>
<reference evidence="11" key="1">
    <citation type="submission" date="2015-06" db="EMBL/GenBank/DDBJ databases">
        <title>Expansion of signal transduction pathways in fungi by whole-genome duplication.</title>
        <authorList>
            <consortium name="DOE Joint Genome Institute"/>
            <person name="Corrochano L.M."/>
            <person name="Kuo A."/>
            <person name="Marcet-Houben M."/>
            <person name="Polaino S."/>
            <person name="Salamov A."/>
            <person name="Villalobos J.M."/>
            <person name="Alvarez M.I."/>
            <person name="Avalos J."/>
            <person name="Benito E.P."/>
            <person name="Benoit I."/>
            <person name="Burger G."/>
            <person name="Camino L.P."/>
            <person name="Canovas D."/>
            <person name="Cerda-Olmedo E."/>
            <person name="Cheng J.-F."/>
            <person name="Dominguez A."/>
            <person name="Elias M."/>
            <person name="Eslava A.P."/>
            <person name="Glaser F."/>
            <person name="Grimwood J."/>
            <person name="Gutierrez G."/>
            <person name="Heitman J."/>
            <person name="Henrissat B."/>
            <person name="Iturriaga E.A."/>
            <person name="Lang B.F."/>
            <person name="Lavin J.L."/>
            <person name="Lee S."/>
            <person name="Li W."/>
            <person name="Lindquist E."/>
            <person name="Lopez-Garcia S."/>
            <person name="Luque E.M."/>
            <person name="Marcos A.T."/>
            <person name="Martin J."/>
            <person name="McCluskey K."/>
            <person name="Medina H.R."/>
            <person name="Miralles-Duran A."/>
            <person name="Miyazaki A."/>
            <person name="Munoz-Torres E."/>
            <person name="Oguiza J.A."/>
            <person name="Ohm R."/>
            <person name="Olmedo M."/>
            <person name="Orejas M."/>
            <person name="Ortiz-Castellanos L."/>
            <person name="Pisabarro A.G."/>
            <person name="Rodriguez-Romero J."/>
            <person name="Ruiz-Herrera J."/>
            <person name="Ruiz-Vazquez R."/>
            <person name="Sanz C."/>
            <person name="Schackwitz W."/>
            <person name="Schmutz J."/>
            <person name="Shahriari M."/>
            <person name="Shelest E."/>
            <person name="Silva-Franco F."/>
            <person name="Soanes D."/>
            <person name="Syed K."/>
            <person name="Tagua V.G."/>
            <person name="Talbot N.J."/>
            <person name="Thon M."/>
            <person name="De vries R.P."/>
            <person name="Wiebenga A."/>
            <person name="Yadav J.S."/>
            <person name="Braun E.L."/>
            <person name="Baker S."/>
            <person name="Garre V."/>
            <person name="Horwitz B."/>
            <person name="Torres-Martinez S."/>
            <person name="Idnurm A."/>
            <person name="Herrera-Estrella A."/>
            <person name="Gabaldon T."/>
            <person name="Grigoriev I.V."/>
        </authorList>
    </citation>
    <scope>NUCLEOTIDE SEQUENCE [LARGE SCALE GENOMIC DNA]</scope>
    <source>
        <strain evidence="11">NRRL 1555(-)</strain>
    </source>
</reference>
<comment type="similarity">
    <text evidence="2">Belongs to the MUB1/samB family.</text>
</comment>
<feature type="compositionally biased region" description="Gly residues" evidence="8">
    <location>
        <begin position="439"/>
        <end position="449"/>
    </location>
</feature>
<feature type="compositionally biased region" description="Basic residues" evidence="8">
    <location>
        <begin position="495"/>
        <end position="514"/>
    </location>
</feature>
<feature type="region of interest" description="Disordered" evidence="8">
    <location>
        <begin position="213"/>
        <end position="267"/>
    </location>
</feature>
<dbReference type="Proteomes" id="UP000077315">
    <property type="component" value="Unassembled WGS sequence"/>
</dbReference>
<organism evidence="10 11">
    <name type="scientific">Phycomyces blakesleeanus (strain ATCC 8743b / DSM 1359 / FGSC 10004 / NBRC 33097 / NRRL 1555)</name>
    <dbReference type="NCBI Taxonomy" id="763407"/>
    <lineage>
        <taxon>Eukaryota</taxon>
        <taxon>Fungi</taxon>
        <taxon>Fungi incertae sedis</taxon>
        <taxon>Mucoromycota</taxon>
        <taxon>Mucoromycotina</taxon>
        <taxon>Mucoromycetes</taxon>
        <taxon>Mucorales</taxon>
        <taxon>Phycomycetaceae</taxon>
        <taxon>Phycomyces</taxon>
    </lineage>
</organism>
<name>A0A167LXP2_PHYB8</name>
<dbReference type="InterPro" id="IPR051664">
    <property type="entry name" value="MYND-type_zinc_finger"/>
</dbReference>
<keyword evidence="11" id="KW-1185">Reference proteome</keyword>
<dbReference type="GO" id="GO:0008270">
    <property type="term" value="F:zinc ion binding"/>
    <property type="evidence" value="ECO:0007669"/>
    <property type="project" value="UniProtKB-KW"/>
</dbReference>
<feature type="compositionally biased region" description="Low complexity" evidence="8">
    <location>
        <begin position="398"/>
        <end position="421"/>
    </location>
</feature>
<evidence type="ECO:0000313" key="11">
    <source>
        <dbReference type="Proteomes" id="UP000077315"/>
    </source>
</evidence>
<dbReference type="PROSITE" id="PS50865">
    <property type="entry name" value="ZF_MYND_2"/>
    <property type="match status" value="1"/>
</dbReference>
<feature type="compositionally biased region" description="Low complexity" evidence="8">
    <location>
        <begin position="174"/>
        <end position="196"/>
    </location>
</feature>
<dbReference type="FunCoup" id="A0A167LXP2">
    <property type="interactions" value="1"/>
</dbReference>
<evidence type="ECO:0000256" key="3">
    <source>
        <dbReference type="ARBA" id="ARBA00022490"/>
    </source>
</evidence>
<evidence type="ECO:0000256" key="7">
    <source>
        <dbReference type="PROSITE-ProRule" id="PRU00134"/>
    </source>
</evidence>
<evidence type="ECO:0000313" key="10">
    <source>
        <dbReference type="EMBL" id="OAD71306.1"/>
    </source>
</evidence>
<feature type="compositionally biased region" description="Low complexity" evidence="8">
    <location>
        <begin position="428"/>
        <end position="438"/>
    </location>
</feature>
<dbReference type="GO" id="GO:0005737">
    <property type="term" value="C:cytoplasm"/>
    <property type="evidence" value="ECO:0007669"/>
    <property type="project" value="UniProtKB-SubCell"/>
</dbReference>
<dbReference type="EMBL" id="KV440986">
    <property type="protein sequence ID" value="OAD71306.1"/>
    <property type="molecule type" value="Genomic_DNA"/>
</dbReference>
<comment type="subcellular location">
    <subcellularLocation>
        <location evidence="1">Cytoplasm</location>
    </subcellularLocation>
</comment>
<dbReference type="VEuPathDB" id="FungiDB:PHYBLDRAFT_170676"/>
<dbReference type="RefSeq" id="XP_018289346.1">
    <property type="nucleotide sequence ID" value="XM_018436405.1"/>
</dbReference>
<dbReference type="GeneID" id="28997311"/>
<feature type="region of interest" description="Disordered" evidence="8">
    <location>
        <begin position="545"/>
        <end position="569"/>
    </location>
</feature>
<dbReference type="SUPFAM" id="SSF144232">
    <property type="entry name" value="HIT/MYND zinc finger-like"/>
    <property type="match status" value="1"/>
</dbReference>
<keyword evidence="5 7" id="KW-0863">Zinc-finger</keyword>
<sequence length="569" mass="63025">MREPNLCFPAQSRAAICITTALYDRRALDCTATLPLINSLTHLAYLTSTSPRIREILVLDNGLERLIRILSPSTQSLDPRSLWKWTLAFQCVINVGVRGTEHIRTRVVEAGMIPIVMNVLDSFLKAHELVRQDTERIQRKKRILSSINPSSPPVHRIPLRDSLYPDLPSQTPLTTSSSSPTTTTPNPTNPMNMNTTRALGPITLFSALSPITPIPQQDTHTRYPRSPSFATPRRSTFPYVKITSAQRRSNRTSRENPRSQAQRVSPHEEDIVMALQLLAYLTKYSHIRDSFHTCFDRNVFSLVEKFAHRTHPKAIQYWASVIMRNACRKDETQGGIRRCANMSCGKWESGPREFAKCRRCRKAKYCSKACQSIAWGDGHRWWCSERQATREQSHLDAVATGNNNNNNNNGNVSVNPNPNTNGNGGGSSSTNSSVVAASGAGGNGSGDGVQLGPSAINTANMGAQTSTTDLSTNPINNTQLGGNSNNTVLQEHSHNHSHNHSHSHNHHTLHHHHSNVISRREIDTDAATELSHRGMSILSDVVVGAHPESSTESSESREMRLDMNLNMGL</sequence>
<dbReference type="Pfam" id="PF01753">
    <property type="entry name" value="zf-MYND"/>
    <property type="match status" value="1"/>
</dbReference>
<dbReference type="InterPro" id="IPR011989">
    <property type="entry name" value="ARM-like"/>
</dbReference>
<keyword evidence="4" id="KW-0479">Metal-binding</keyword>
<evidence type="ECO:0000256" key="8">
    <source>
        <dbReference type="SAM" id="MobiDB-lite"/>
    </source>
</evidence>
<evidence type="ECO:0000256" key="1">
    <source>
        <dbReference type="ARBA" id="ARBA00004496"/>
    </source>
</evidence>
<dbReference type="PANTHER" id="PTHR47442:SF1">
    <property type="entry name" value="MYND-TYPE ZINC FINGER PROTEIN MUB1"/>
    <property type="match status" value="1"/>
</dbReference>
<evidence type="ECO:0000256" key="6">
    <source>
        <dbReference type="ARBA" id="ARBA00022833"/>
    </source>
</evidence>
<dbReference type="Gene3D" id="6.10.140.2220">
    <property type="match status" value="1"/>
</dbReference>
<gene>
    <name evidence="10" type="ORF">PHYBLDRAFT_170676</name>
</gene>
<dbReference type="GO" id="GO:0007163">
    <property type="term" value="P:establishment or maintenance of cell polarity"/>
    <property type="evidence" value="ECO:0007669"/>
    <property type="project" value="TreeGrafter"/>
</dbReference>
<evidence type="ECO:0000256" key="5">
    <source>
        <dbReference type="ARBA" id="ARBA00022771"/>
    </source>
</evidence>
<feature type="region of interest" description="Disordered" evidence="8">
    <location>
        <begin position="398"/>
        <end position="517"/>
    </location>
</feature>
<dbReference type="PANTHER" id="PTHR47442">
    <property type="entry name" value="MYND-TYPE ZINC FINGER PROTEIN MUB1"/>
    <property type="match status" value="1"/>
</dbReference>